<dbReference type="EMBL" id="CAJVPJ010001443">
    <property type="protein sequence ID" value="CAG8591388.1"/>
    <property type="molecule type" value="Genomic_DNA"/>
</dbReference>
<name>A0A9N9C9R7_9GLOM</name>
<protein>
    <submittedName>
        <fullName evidence="2">9001_t:CDS:1</fullName>
    </submittedName>
</protein>
<evidence type="ECO:0000313" key="2">
    <source>
        <dbReference type="EMBL" id="CAG8591388.1"/>
    </source>
</evidence>
<keyword evidence="1" id="KW-1133">Transmembrane helix</keyword>
<reference evidence="2" key="1">
    <citation type="submission" date="2021-06" db="EMBL/GenBank/DDBJ databases">
        <authorList>
            <person name="Kallberg Y."/>
            <person name="Tangrot J."/>
            <person name="Rosling A."/>
        </authorList>
    </citation>
    <scope>NUCLEOTIDE SEQUENCE</scope>
    <source>
        <strain evidence="2">IA702</strain>
    </source>
</reference>
<proteinExistence type="predicted"/>
<organism evidence="2 3">
    <name type="scientific">Paraglomus occultum</name>
    <dbReference type="NCBI Taxonomy" id="144539"/>
    <lineage>
        <taxon>Eukaryota</taxon>
        <taxon>Fungi</taxon>
        <taxon>Fungi incertae sedis</taxon>
        <taxon>Mucoromycota</taxon>
        <taxon>Glomeromycotina</taxon>
        <taxon>Glomeromycetes</taxon>
        <taxon>Paraglomerales</taxon>
        <taxon>Paraglomeraceae</taxon>
        <taxon>Paraglomus</taxon>
    </lineage>
</organism>
<dbReference type="AlphaFoldDB" id="A0A9N9C9R7"/>
<evidence type="ECO:0000313" key="3">
    <source>
        <dbReference type="Proteomes" id="UP000789572"/>
    </source>
</evidence>
<feature type="transmembrane region" description="Helical" evidence="1">
    <location>
        <begin position="101"/>
        <end position="124"/>
    </location>
</feature>
<dbReference type="OrthoDB" id="10364347at2759"/>
<evidence type="ECO:0000256" key="1">
    <source>
        <dbReference type="SAM" id="Phobius"/>
    </source>
</evidence>
<gene>
    <name evidence="2" type="ORF">POCULU_LOCUS6992</name>
</gene>
<keyword evidence="1" id="KW-0472">Membrane</keyword>
<comment type="caution">
    <text evidence="2">The sequence shown here is derived from an EMBL/GenBank/DDBJ whole genome shotgun (WGS) entry which is preliminary data.</text>
</comment>
<keyword evidence="1" id="KW-0812">Transmembrane</keyword>
<dbReference type="Proteomes" id="UP000789572">
    <property type="component" value="Unassembled WGS sequence"/>
</dbReference>
<keyword evidence="3" id="KW-1185">Reference proteome</keyword>
<accession>A0A9N9C9R7</accession>
<sequence>MQTVRLADTSGKIKDDYPTEITDYVDAKPLSMLKSFLVIFLCTLLKFDLEDFKSRIHSLNIPYENYQRRRAPRIVLVLGIMIFGGIIDCIVLTQINGGWERYAVVVISTIIILLSIIWLINYILRAKDEVANERERLINGFNSEDNSRDITWLFVKSSRTMCIRQPDHLIMELGRPPASRSLPFVHNILIEKGESEPYSPPAVHEKPGETRDVVGIVVPPCEQFLKQLEETTPCTIVSIEDFEESVVRRNAQRHWRRYINQTAVPAIKKGLRR</sequence>
<feature type="transmembrane region" description="Helical" evidence="1">
    <location>
        <begin position="74"/>
        <end position="95"/>
    </location>
</feature>